<organism evidence="2 3">
    <name type="scientific">Arachnia propionica</name>
    <dbReference type="NCBI Taxonomy" id="1750"/>
    <lineage>
        <taxon>Bacteria</taxon>
        <taxon>Bacillati</taxon>
        <taxon>Actinomycetota</taxon>
        <taxon>Actinomycetes</taxon>
        <taxon>Propionibacteriales</taxon>
        <taxon>Propionibacteriaceae</taxon>
        <taxon>Arachnia</taxon>
    </lineage>
</organism>
<evidence type="ECO:0000313" key="2">
    <source>
        <dbReference type="EMBL" id="RRD48815.1"/>
    </source>
</evidence>
<dbReference type="AlphaFoldDB" id="A0A3P1WR91"/>
<dbReference type="CDD" id="cd02440">
    <property type="entry name" value="AdoMet_MTases"/>
    <property type="match status" value="1"/>
</dbReference>
<protein>
    <submittedName>
        <fullName evidence="2">Class I SAM-dependent methyltransferase</fullName>
    </submittedName>
</protein>
<accession>A0A3P1WR91</accession>
<keyword evidence="2" id="KW-0489">Methyltransferase</keyword>
<dbReference type="InterPro" id="IPR029063">
    <property type="entry name" value="SAM-dependent_MTases_sf"/>
</dbReference>
<gene>
    <name evidence="2" type="ORF">EII35_11010</name>
</gene>
<dbReference type="GO" id="GO:0032259">
    <property type="term" value="P:methylation"/>
    <property type="evidence" value="ECO:0007669"/>
    <property type="project" value="UniProtKB-KW"/>
</dbReference>
<feature type="domain" description="O-methyltransferase C-terminal" evidence="1">
    <location>
        <begin position="172"/>
        <end position="312"/>
    </location>
</feature>
<dbReference type="Gene3D" id="3.40.50.150">
    <property type="entry name" value="Vaccinia Virus protein VP39"/>
    <property type="match status" value="1"/>
</dbReference>
<dbReference type="InterPro" id="IPR001077">
    <property type="entry name" value="COMT_C"/>
</dbReference>
<dbReference type="OrthoDB" id="3286690at2"/>
<dbReference type="RefSeq" id="WP_125228522.1">
    <property type="nucleotide sequence ID" value="NZ_RQYT01000029.1"/>
</dbReference>
<dbReference type="Proteomes" id="UP000280935">
    <property type="component" value="Unassembled WGS sequence"/>
</dbReference>
<evidence type="ECO:0000313" key="3">
    <source>
        <dbReference type="Proteomes" id="UP000280935"/>
    </source>
</evidence>
<dbReference type="GO" id="GO:0008171">
    <property type="term" value="F:O-methyltransferase activity"/>
    <property type="evidence" value="ECO:0007669"/>
    <property type="project" value="InterPro"/>
</dbReference>
<proteinExistence type="predicted"/>
<dbReference type="SUPFAM" id="SSF53335">
    <property type="entry name" value="S-adenosyl-L-methionine-dependent methyltransferases"/>
    <property type="match status" value="1"/>
</dbReference>
<evidence type="ECO:0000259" key="1">
    <source>
        <dbReference type="Pfam" id="PF00891"/>
    </source>
</evidence>
<sequence length="333" mass="35501">MPTRHHQKLPTEGPVTDVQRADLTRPTALARPEDLIDWRLAVTWEAATSCGMIDALPGTPDEVAETAGLDAGAVAAVAHLLAEWGLLTVGHDSRITCGPAMPSPAEATALAQHGVWVRRWSCLVGERLRDRTAPPPESLRRIDPIARLKHLAAASQSFIPRVIDACLAQAPGAKRVLDLGGGHGEYSIELAHRGLAVTMQDLPDVVAAARQDPRLAGVRLVGASLVDEVAEGPFDLVLLSTVTNMFDAQTNRDLMHRIRPVLAPGGRVAIVSYMRDRGVVGAVFGVQMLVSTDAGDAHAASDHLAWLADAGFEDCSVTDLTDPPLTLVVGRRR</sequence>
<dbReference type="Pfam" id="PF00891">
    <property type="entry name" value="Methyltransf_2"/>
    <property type="match status" value="1"/>
</dbReference>
<dbReference type="EMBL" id="RQYT01000029">
    <property type="protein sequence ID" value="RRD48815.1"/>
    <property type="molecule type" value="Genomic_DNA"/>
</dbReference>
<reference evidence="2 3" key="1">
    <citation type="submission" date="2018-11" db="EMBL/GenBank/DDBJ databases">
        <title>Genomes From Bacteria Associated with the Canine Oral Cavity: a Test Case for Automated Genome-Based Taxonomic Assignment.</title>
        <authorList>
            <person name="Coil D.A."/>
            <person name="Jospin G."/>
            <person name="Darling A.E."/>
            <person name="Wallis C."/>
            <person name="Davis I.J."/>
            <person name="Harris S."/>
            <person name="Eisen J.A."/>
            <person name="Holcombe L.J."/>
            <person name="O'Flynn C."/>
        </authorList>
    </citation>
    <scope>NUCLEOTIDE SEQUENCE [LARGE SCALE GENOMIC DNA]</scope>
    <source>
        <strain evidence="2 3">OH2822_COT-296</strain>
    </source>
</reference>
<keyword evidence="2" id="KW-0808">Transferase</keyword>
<name>A0A3P1WR91_9ACTN</name>
<comment type="caution">
    <text evidence="2">The sequence shown here is derived from an EMBL/GenBank/DDBJ whole genome shotgun (WGS) entry which is preliminary data.</text>
</comment>